<evidence type="ECO:0000313" key="2">
    <source>
        <dbReference type="EMBL" id="EGF99798.1"/>
    </source>
</evidence>
<dbReference type="KEGG" id="mlr:MELLADRAFT_112425"/>
<evidence type="ECO:0000313" key="3">
    <source>
        <dbReference type="Proteomes" id="UP000001072"/>
    </source>
</evidence>
<feature type="compositionally biased region" description="Low complexity" evidence="1">
    <location>
        <begin position="193"/>
        <end position="202"/>
    </location>
</feature>
<organism evidence="3">
    <name type="scientific">Melampsora larici-populina (strain 98AG31 / pathotype 3-4-7)</name>
    <name type="common">Poplar leaf rust fungus</name>
    <dbReference type="NCBI Taxonomy" id="747676"/>
    <lineage>
        <taxon>Eukaryota</taxon>
        <taxon>Fungi</taxon>
        <taxon>Dikarya</taxon>
        <taxon>Basidiomycota</taxon>
        <taxon>Pucciniomycotina</taxon>
        <taxon>Pucciniomycetes</taxon>
        <taxon>Pucciniales</taxon>
        <taxon>Melampsoraceae</taxon>
        <taxon>Melampsora</taxon>
    </lineage>
</organism>
<dbReference type="Proteomes" id="UP000001072">
    <property type="component" value="Unassembled WGS sequence"/>
</dbReference>
<proteinExistence type="predicted"/>
<accession>F4S6F6</accession>
<dbReference type="OrthoDB" id="2504922at2759"/>
<dbReference type="VEuPathDB" id="FungiDB:MELLADRAFT_112425"/>
<feature type="region of interest" description="Disordered" evidence="1">
    <location>
        <begin position="190"/>
        <end position="215"/>
    </location>
</feature>
<dbReference type="GeneID" id="18924674"/>
<dbReference type="RefSeq" id="XP_007416941.1">
    <property type="nucleotide sequence ID" value="XM_007416879.1"/>
</dbReference>
<dbReference type="EMBL" id="GL883154">
    <property type="protein sequence ID" value="EGF99798.1"/>
    <property type="molecule type" value="Genomic_DNA"/>
</dbReference>
<protein>
    <submittedName>
        <fullName evidence="2">Uncharacterized protein</fullName>
    </submittedName>
</protein>
<gene>
    <name evidence="2" type="ORF">MELLADRAFT_112425</name>
</gene>
<sequence>MTSNHSQSSHGFFTVDQPNFPPPLLYPQFAEPTIYLPTSEPPIRSNLSTISNFNHHQEFNESSQNHPSSLLLNSLSTLGKDGDVKSVRKELCIVFEEVEDLIHETDVVFSSIEQMYTSDPSPTLTFERLKNLLTRFEKLINEISLSGFGGLPIDSLYNLHTLLDSKEREVQELYVERQKRRDGSNIVMGILQSSNNSNGNTNPPAILVTGDSGVV</sequence>
<name>F4S6F6_MELLP</name>
<dbReference type="AlphaFoldDB" id="F4S6F6"/>
<dbReference type="InParanoid" id="F4S6F6"/>
<evidence type="ECO:0000256" key="1">
    <source>
        <dbReference type="SAM" id="MobiDB-lite"/>
    </source>
</evidence>
<keyword evidence="3" id="KW-1185">Reference proteome</keyword>
<dbReference type="HOGENOM" id="CLU_1272558_0_0_1"/>
<reference evidence="3" key="1">
    <citation type="journal article" date="2011" name="Proc. Natl. Acad. Sci. U.S.A.">
        <title>Obligate biotrophy features unraveled by the genomic analysis of rust fungi.</title>
        <authorList>
            <person name="Duplessis S."/>
            <person name="Cuomo C.A."/>
            <person name="Lin Y.-C."/>
            <person name="Aerts A."/>
            <person name="Tisserant E."/>
            <person name="Veneault-Fourrey C."/>
            <person name="Joly D.L."/>
            <person name="Hacquard S."/>
            <person name="Amselem J."/>
            <person name="Cantarel B.L."/>
            <person name="Chiu R."/>
            <person name="Coutinho P.M."/>
            <person name="Feau N."/>
            <person name="Field M."/>
            <person name="Frey P."/>
            <person name="Gelhaye E."/>
            <person name="Goldberg J."/>
            <person name="Grabherr M.G."/>
            <person name="Kodira C.D."/>
            <person name="Kohler A."/>
            <person name="Kuees U."/>
            <person name="Lindquist E.A."/>
            <person name="Lucas S.M."/>
            <person name="Mago R."/>
            <person name="Mauceli E."/>
            <person name="Morin E."/>
            <person name="Murat C."/>
            <person name="Pangilinan J.L."/>
            <person name="Park R."/>
            <person name="Pearson M."/>
            <person name="Quesneville H."/>
            <person name="Rouhier N."/>
            <person name="Sakthikumar S."/>
            <person name="Salamov A.A."/>
            <person name="Schmutz J."/>
            <person name="Selles B."/>
            <person name="Shapiro H."/>
            <person name="Tanguay P."/>
            <person name="Tuskan G.A."/>
            <person name="Henrissat B."/>
            <person name="Van de Peer Y."/>
            <person name="Rouze P."/>
            <person name="Ellis J.G."/>
            <person name="Dodds P.N."/>
            <person name="Schein J.E."/>
            <person name="Zhong S."/>
            <person name="Hamelin R.C."/>
            <person name="Grigoriev I.V."/>
            <person name="Szabo L.J."/>
            <person name="Martin F."/>
        </authorList>
    </citation>
    <scope>NUCLEOTIDE SEQUENCE [LARGE SCALE GENOMIC DNA]</scope>
    <source>
        <strain evidence="3">98AG31 / pathotype 3-4-7</strain>
    </source>
</reference>